<dbReference type="SUPFAM" id="SSF55874">
    <property type="entry name" value="ATPase domain of HSP90 chaperone/DNA topoisomerase II/histidine kinase"/>
    <property type="match status" value="1"/>
</dbReference>
<dbReference type="PRINTS" id="PR00344">
    <property type="entry name" value="BCTRLSENSOR"/>
</dbReference>
<comment type="subcellular location">
    <subcellularLocation>
        <location evidence="3">Cytoplasm</location>
    </subcellularLocation>
</comment>
<protein>
    <recommendedName>
        <fullName evidence="5">Oxygen sensor histidine kinase NreB</fullName>
        <ecNumber evidence="4">2.7.13.3</ecNumber>
    </recommendedName>
    <alternativeName>
        <fullName evidence="15">Nitrogen regulation protein B</fullName>
    </alternativeName>
</protein>
<evidence type="ECO:0000259" key="19">
    <source>
        <dbReference type="PROSITE" id="PS50113"/>
    </source>
</evidence>
<evidence type="ECO:0000256" key="4">
    <source>
        <dbReference type="ARBA" id="ARBA00012438"/>
    </source>
</evidence>
<dbReference type="InterPro" id="IPR036890">
    <property type="entry name" value="HATPase_C_sf"/>
</dbReference>
<evidence type="ECO:0000313" key="20">
    <source>
        <dbReference type="EMBL" id="OBU68510.1"/>
    </source>
</evidence>
<accession>A0A1A6Y0M0</accession>
<dbReference type="SMART" id="SM00387">
    <property type="entry name" value="HATPase_c"/>
    <property type="match status" value="1"/>
</dbReference>
<dbReference type="GO" id="GO:0006355">
    <property type="term" value="P:regulation of DNA-templated transcription"/>
    <property type="evidence" value="ECO:0007669"/>
    <property type="project" value="InterPro"/>
</dbReference>
<dbReference type="InterPro" id="IPR000700">
    <property type="entry name" value="PAS-assoc_C"/>
</dbReference>
<keyword evidence="12" id="KW-0902">Two-component regulatory system</keyword>
<proteinExistence type="predicted"/>
<evidence type="ECO:0000256" key="15">
    <source>
        <dbReference type="ARBA" id="ARBA00030800"/>
    </source>
</evidence>
<reference evidence="20 21" key="1">
    <citation type="submission" date="2016-05" db="EMBL/GenBank/DDBJ databases">
        <title>Draft Genome Sequences of Stenotrophomonas maltophilia Strains Sm32COP, Sm41DVV, Sm46PAILV, SmF3, SmF22, SmSOFb1 and SmCVFa1, Isolated from Different Manures, in France.</title>
        <authorList>
            <person name="Nazaret S."/>
            <person name="Bodilis J."/>
        </authorList>
    </citation>
    <scope>NUCLEOTIDE SEQUENCE [LARGE SCALE GENOMIC DNA]</scope>
    <source>
        <strain evidence="20 21">Sm46PAILV</strain>
    </source>
</reference>
<dbReference type="InterPro" id="IPR000014">
    <property type="entry name" value="PAS"/>
</dbReference>
<dbReference type="NCBIfam" id="TIGR00229">
    <property type="entry name" value="sensory_box"/>
    <property type="match status" value="2"/>
</dbReference>
<keyword evidence="20" id="KW-0238">DNA-binding</keyword>
<dbReference type="Pfam" id="PF00989">
    <property type="entry name" value="PAS"/>
    <property type="match status" value="1"/>
</dbReference>
<dbReference type="CDD" id="cd16917">
    <property type="entry name" value="HATPase_UhpB-NarQ-NarX-like"/>
    <property type="match status" value="1"/>
</dbReference>
<feature type="transmembrane region" description="Helical" evidence="16">
    <location>
        <begin position="56"/>
        <end position="79"/>
    </location>
</feature>
<dbReference type="GO" id="GO:0000155">
    <property type="term" value="F:phosphorelay sensor kinase activity"/>
    <property type="evidence" value="ECO:0007669"/>
    <property type="project" value="InterPro"/>
</dbReference>
<feature type="domain" description="PAS" evidence="18">
    <location>
        <begin position="352"/>
        <end position="415"/>
    </location>
</feature>
<sequence length="700" mass="77032">MPAEPTGNAPVPDPRMAQALSRDRRRVVLAYLAMALAWIISTDSAVRALVPDPQQAALWQGLKGSFFAVASAGLLYFLLRPLAEHALHTHARQQASELRLRQMFEGNPGPVLVYDLDTLAILDANPAACSAFGWDREALLEQTINVLWPPGQDQALQTKLEAIREAPEQLCILRAQLQLRDGSLRHMELRSNAISYDGHNARLLIAIDRTAEDLAQQRRDQALARVEEAHELARIGAWELDPSTGLGRYSKQVYHLLGRRPPEARRWHRFDELLVPADPATAGQTEQLLAELCCGEPVQVDVLLPLLSMDGRALMVHLRATSGLDEAGRSRVLGTLQDVTEREQSRRLLREREEQFRELVRVLPDGVVILSDEHVLYANAWAASLFGYGGHALLGEPLSALVAPEDLARVRNQLNAGQPLLGPGHSRVVAMQRADGRRFHAGLSAGGVRYGGRDCTLLIVRDLSDAERTRSALETSNRELQAMAGRLFSLQEDERRAISRDLHDDIGQAITAIKLSACAAQDEDDPQRRGEDLAQIVSLADTTVAKLRDISTLLRPPQLDALGLEAALSWQARVLFRSSPVQLLAGIEPLPHRPDTSIEQACFRIAQESLTNVLRHARASQVELLLQDAGEHGLHLQIRDDGEGFDPEGPRGLGLIVMRERAQSVGGHVRIESAHGEGTLIDVHLPYQAASVAAVESPEY</sequence>
<dbReference type="Proteomes" id="UP000092256">
    <property type="component" value="Unassembled WGS sequence"/>
</dbReference>
<dbReference type="Gene3D" id="3.30.450.20">
    <property type="entry name" value="PAS domain"/>
    <property type="match status" value="3"/>
</dbReference>
<dbReference type="InterPro" id="IPR001610">
    <property type="entry name" value="PAC"/>
</dbReference>
<evidence type="ECO:0000256" key="7">
    <source>
        <dbReference type="ARBA" id="ARBA00022490"/>
    </source>
</evidence>
<keyword evidence="11" id="KW-0408">Iron</keyword>
<evidence type="ECO:0000256" key="8">
    <source>
        <dbReference type="ARBA" id="ARBA00022679"/>
    </source>
</evidence>
<evidence type="ECO:0000256" key="1">
    <source>
        <dbReference type="ARBA" id="ARBA00000085"/>
    </source>
</evidence>
<keyword evidence="9" id="KW-0479">Metal-binding</keyword>
<comment type="caution">
    <text evidence="20">The sequence shown here is derived from an EMBL/GenBank/DDBJ whole genome shotgun (WGS) entry which is preliminary data.</text>
</comment>
<comment type="function">
    <text evidence="14">Member of the two-component regulatory system NreB/NreC involved in the control of dissimilatory nitrate/nitrite reduction in response to oxygen. NreB functions as a direct oxygen sensor histidine kinase which is autophosphorylated, in the absence of oxygen, probably at the conserved histidine residue, and transfers its phosphate group probably to a conserved aspartate residue of NreC. NreB/NreC activates the expression of the nitrate (narGHJI) and nitrite (nir) reductase operons, as well as the putative nitrate transporter gene narT.</text>
</comment>
<dbReference type="GO" id="GO:0051539">
    <property type="term" value="F:4 iron, 4 sulfur cluster binding"/>
    <property type="evidence" value="ECO:0007669"/>
    <property type="project" value="UniProtKB-KW"/>
</dbReference>
<evidence type="ECO:0000259" key="18">
    <source>
        <dbReference type="PROSITE" id="PS50112"/>
    </source>
</evidence>
<dbReference type="PANTHER" id="PTHR24421">
    <property type="entry name" value="NITRATE/NITRITE SENSOR PROTEIN NARX-RELATED"/>
    <property type="match status" value="1"/>
</dbReference>
<evidence type="ECO:0000256" key="5">
    <source>
        <dbReference type="ARBA" id="ARBA00017322"/>
    </source>
</evidence>
<keyword evidence="16" id="KW-0472">Membrane</keyword>
<dbReference type="GO" id="GO:0016020">
    <property type="term" value="C:membrane"/>
    <property type="evidence" value="ECO:0007669"/>
    <property type="project" value="InterPro"/>
</dbReference>
<comment type="cofactor">
    <cofactor evidence="2">
        <name>[4Fe-4S] cluster</name>
        <dbReference type="ChEBI" id="CHEBI:49883"/>
    </cofactor>
</comment>
<evidence type="ECO:0000256" key="16">
    <source>
        <dbReference type="SAM" id="Phobius"/>
    </source>
</evidence>
<dbReference type="PROSITE" id="PS50113">
    <property type="entry name" value="PAC"/>
    <property type="match status" value="1"/>
</dbReference>
<organism evidence="20 21">
    <name type="scientific">Stenotrophomonas maltophilia</name>
    <name type="common">Pseudomonas maltophilia</name>
    <name type="synonym">Xanthomonas maltophilia</name>
    <dbReference type="NCBI Taxonomy" id="40324"/>
    <lineage>
        <taxon>Bacteria</taxon>
        <taxon>Pseudomonadati</taxon>
        <taxon>Pseudomonadota</taxon>
        <taxon>Gammaproteobacteria</taxon>
        <taxon>Lysobacterales</taxon>
        <taxon>Lysobacteraceae</taxon>
        <taxon>Stenotrophomonas</taxon>
        <taxon>Stenotrophomonas maltophilia group</taxon>
    </lineage>
</organism>
<evidence type="ECO:0000256" key="3">
    <source>
        <dbReference type="ARBA" id="ARBA00004496"/>
    </source>
</evidence>
<keyword evidence="16" id="KW-1133">Transmembrane helix</keyword>
<comment type="catalytic activity">
    <reaction evidence="1">
        <text>ATP + protein L-histidine = ADP + protein N-phospho-L-histidine.</text>
        <dbReference type="EC" id="2.7.13.3"/>
    </reaction>
</comment>
<dbReference type="InterPro" id="IPR011712">
    <property type="entry name" value="Sig_transdc_His_kin_sub3_dim/P"/>
</dbReference>
<evidence type="ECO:0000256" key="6">
    <source>
        <dbReference type="ARBA" id="ARBA00022485"/>
    </source>
</evidence>
<evidence type="ECO:0000256" key="14">
    <source>
        <dbReference type="ARBA" id="ARBA00024827"/>
    </source>
</evidence>
<evidence type="ECO:0000256" key="13">
    <source>
        <dbReference type="ARBA" id="ARBA00023014"/>
    </source>
</evidence>
<feature type="transmembrane region" description="Helical" evidence="16">
    <location>
        <begin position="28"/>
        <end position="50"/>
    </location>
</feature>
<keyword evidence="8" id="KW-0808">Transferase</keyword>
<feature type="domain" description="PAS" evidence="18">
    <location>
        <begin position="96"/>
        <end position="166"/>
    </location>
</feature>
<dbReference type="EC" id="2.7.13.3" evidence="4"/>
<dbReference type="PROSITE" id="PS50112">
    <property type="entry name" value="PAS"/>
    <property type="match status" value="2"/>
</dbReference>
<evidence type="ECO:0000313" key="21">
    <source>
        <dbReference type="Proteomes" id="UP000092256"/>
    </source>
</evidence>
<dbReference type="PANTHER" id="PTHR24421:SF61">
    <property type="entry name" value="OXYGEN SENSOR HISTIDINE KINASE NREB"/>
    <property type="match status" value="1"/>
</dbReference>
<dbReference type="GO" id="GO:0005737">
    <property type="term" value="C:cytoplasm"/>
    <property type="evidence" value="ECO:0007669"/>
    <property type="project" value="UniProtKB-SubCell"/>
</dbReference>
<feature type="domain" description="PAC" evidence="19">
    <location>
        <begin position="300"/>
        <end position="351"/>
    </location>
</feature>
<evidence type="ECO:0000256" key="12">
    <source>
        <dbReference type="ARBA" id="ARBA00023012"/>
    </source>
</evidence>
<dbReference type="Gene3D" id="1.20.5.1930">
    <property type="match status" value="1"/>
</dbReference>
<dbReference type="Pfam" id="PF02518">
    <property type="entry name" value="HATPase_c"/>
    <property type="match status" value="1"/>
</dbReference>
<dbReference type="Gene3D" id="3.30.565.10">
    <property type="entry name" value="Histidine kinase-like ATPase, C-terminal domain"/>
    <property type="match status" value="1"/>
</dbReference>
<dbReference type="EMBL" id="LYVJ01000004">
    <property type="protein sequence ID" value="OBU68510.1"/>
    <property type="molecule type" value="Genomic_DNA"/>
</dbReference>
<feature type="domain" description="Histidine kinase" evidence="17">
    <location>
        <begin position="604"/>
        <end position="689"/>
    </location>
</feature>
<evidence type="ECO:0000259" key="17">
    <source>
        <dbReference type="PROSITE" id="PS50109"/>
    </source>
</evidence>
<dbReference type="InterPro" id="IPR003594">
    <property type="entry name" value="HATPase_dom"/>
</dbReference>
<keyword evidence="16" id="KW-0812">Transmembrane</keyword>
<dbReference type="GO" id="GO:0046983">
    <property type="term" value="F:protein dimerization activity"/>
    <property type="evidence" value="ECO:0007669"/>
    <property type="project" value="InterPro"/>
</dbReference>
<dbReference type="SUPFAM" id="SSF55785">
    <property type="entry name" value="PYP-like sensor domain (PAS domain)"/>
    <property type="match status" value="3"/>
</dbReference>
<evidence type="ECO:0000256" key="10">
    <source>
        <dbReference type="ARBA" id="ARBA00022777"/>
    </source>
</evidence>
<keyword evidence="6" id="KW-0004">4Fe-4S</keyword>
<dbReference type="InterPro" id="IPR004358">
    <property type="entry name" value="Sig_transdc_His_kin-like_C"/>
</dbReference>
<dbReference type="CDD" id="cd00130">
    <property type="entry name" value="PAS"/>
    <property type="match status" value="2"/>
</dbReference>
<name>A0A1A6Y0M0_STEMA</name>
<dbReference type="SMART" id="SM00091">
    <property type="entry name" value="PAS"/>
    <property type="match status" value="3"/>
</dbReference>
<dbReference type="RefSeq" id="WP_065198629.1">
    <property type="nucleotide sequence ID" value="NZ_LYVJ01000004.1"/>
</dbReference>
<dbReference type="GO" id="GO:0003677">
    <property type="term" value="F:DNA binding"/>
    <property type="evidence" value="ECO:0007669"/>
    <property type="project" value="UniProtKB-KW"/>
</dbReference>
<evidence type="ECO:0000256" key="9">
    <source>
        <dbReference type="ARBA" id="ARBA00022723"/>
    </source>
</evidence>
<dbReference type="InterPro" id="IPR050482">
    <property type="entry name" value="Sensor_HK_TwoCompSys"/>
</dbReference>
<dbReference type="SMART" id="SM00086">
    <property type="entry name" value="PAC"/>
    <property type="match status" value="3"/>
</dbReference>
<gene>
    <name evidence="20" type="ORF">A9K58_06800</name>
</gene>
<evidence type="ECO:0000256" key="2">
    <source>
        <dbReference type="ARBA" id="ARBA00001966"/>
    </source>
</evidence>
<dbReference type="InterPro" id="IPR005467">
    <property type="entry name" value="His_kinase_dom"/>
</dbReference>
<evidence type="ECO:0000256" key="11">
    <source>
        <dbReference type="ARBA" id="ARBA00023004"/>
    </source>
</evidence>
<dbReference type="PROSITE" id="PS50109">
    <property type="entry name" value="HIS_KIN"/>
    <property type="match status" value="1"/>
</dbReference>
<keyword evidence="13" id="KW-0411">Iron-sulfur</keyword>
<dbReference type="GO" id="GO:0046872">
    <property type="term" value="F:metal ion binding"/>
    <property type="evidence" value="ECO:0007669"/>
    <property type="project" value="UniProtKB-KW"/>
</dbReference>
<keyword evidence="10" id="KW-0418">Kinase</keyword>
<dbReference type="InterPro" id="IPR013767">
    <property type="entry name" value="PAS_fold"/>
</dbReference>
<dbReference type="AlphaFoldDB" id="A0A1A6Y0M0"/>
<dbReference type="Pfam" id="PF07730">
    <property type="entry name" value="HisKA_3"/>
    <property type="match status" value="1"/>
</dbReference>
<dbReference type="InterPro" id="IPR035965">
    <property type="entry name" value="PAS-like_dom_sf"/>
</dbReference>
<dbReference type="OrthoDB" id="9797605at2"/>
<keyword evidence="7" id="KW-0963">Cytoplasm</keyword>
<dbReference type="Pfam" id="PF13426">
    <property type="entry name" value="PAS_9"/>
    <property type="match status" value="1"/>
</dbReference>